<reference evidence="1 2" key="1">
    <citation type="submission" date="2010-10" db="EMBL/GenBank/DDBJ databases">
        <title>Complete sequence of Frankia sp. EuI1c.</title>
        <authorList>
            <consortium name="US DOE Joint Genome Institute"/>
            <person name="Lucas S."/>
            <person name="Copeland A."/>
            <person name="Lapidus A."/>
            <person name="Cheng J.-F."/>
            <person name="Bruce D."/>
            <person name="Goodwin L."/>
            <person name="Pitluck S."/>
            <person name="Chertkov O."/>
            <person name="Detter J.C."/>
            <person name="Han C."/>
            <person name="Tapia R."/>
            <person name="Land M."/>
            <person name="Hauser L."/>
            <person name="Jeffries C."/>
            <person name="Kyrpides N."/>
            <person name="Ivanova N."/>
            <person name="Mikhailova N."/>
            <person name="Beauchemin N."/>
            <person name="Sen A."/>
            <person name="Sur S.A."/>
            <person name="Gtari M."/>
            <person name="Wall L."/>
            <person name="Tisa L."/>
            <person name="Woyke T."/>
        </authorList>
    </citation>
    <scope>NUCLEOTIDE SEQUENCE [LARGE SCALE GENOMIC DNA]</scope>
    <source>
        <strain evidence="2">DSM 45817 / CECT 9037 / EuI1c</strain>
    </source>
</reference>
<evidence type="ECO:0008006" key="3">
    <source>
        <dbReference type="Google" id="ProtNLM"/>
    </source>
</evidence>
<dbReference type="RefSeq" id="WP_013422656.1">
    <property type="nucleotide sequence ID" value="NC_014666.1"/>
</dbReference>
<keyword evidence="2" id="KW-1185">Reference proteome</keyword>
<dbReference type="AlphaFoldDB" id="E3J6A9"/>
<dbReference type="KEGG" id="fri:FraEuI1c_1473"/>
<dbReference type="EMBL" id="CP002299">
    <property type="protein sequence ID" value="ADP79536.1"/>
    <property type="molecule type" value="Genomic_DNA"/>
</dbReference>
<name>E3J6A9_PSEI1</name>
<dbReference type="Proteomes" id="UP000002484">
    <property type="component" value="Chromosome"/>
</dbReference>
<accession>E3J6A9</accession>
<evidence type="ECO:0000313" key="1">
    <source>
        <dbReference type="EMBL" id="ADP79536.1"/>
    </source>
</evidence>
<dbReference type="OrthoDB" id="3597198at2"/>
<dbReference type="STRING" id="298654.FraEuI1c_1473"/>
<gene>
    <name evidence="1" type="ordered locus">FraEuI1c_1473</name>
</gene>
<dbReference type="InParanoid" id="E3J6A9"/>
<protein>
    <recommendedName>
        <fullName evidence="3">Acyl-protein synthetase LuxE domain-containing protein</fullName>
    </recommendedName>
</protein>
<dbReference type="HOGENOM" id="CLU_578493_0_0_11"/>
<dbReference type="eggNOG" id="COG1541">
    <property type="taxonomic scope" value="Bacteria"/>
</dbReference>
<proteinExistence type="predicted"/>
<organism evidence="1 2">
    <name type="scientific">Pseudofrankia inefficax (strain DSM 45817 / CECT 9037 / DDB 130130 / EuI1c)</name>
    <name type="common">Frankia inefficax</name>
    <dbReference type="NCBI Taxonomy" id="298654"/>
    <lineage>
        <taxon>Bacteria</taxon>
        <taxon>Bacillati</taxon>
        <taxon>Actinomycetota</taxon>
        <taxon>Actinomycetes</taxon>
        <taxon>Frankiales</taxon>
        <taxon>Frankiaceae</taxon>
        <taxon>Pseudofrankia</taxon>
    </lineage>
</organism>
<sequence length="446" mass="48649">MTSALEQLLRLRDADDRYDRPVEDLVPLQLAAANERLETRAARIPLLKNRLDSSGLTKITRSADLVPLLFAHNTYKSYGESWLAAGQWDRMARWLQTVSTYPGHASFAGVDGLDEWIARLETEGRFVACSSGTTGKPAMLGATDADLDFSSRANVSSFAWATGIRPANDRKFFGLGPRTTVTRNERIREAMIAAYGSPTEEPYQLPVPPISVGSTMAMILLRRRITEGTARAAEIAEFERLSGERQANLDAAQADAVAALIKSREHRLLLTGFFPSLYPLAIAVREQGFGTGFHSDNAVLTGGGLKGVSLPPDYREVILETFSVRERHVFHLYSMQELNTPFPRCAAGRYHVAPWVIALPLDEPGEQLLDTTGGEIQARAAFLDLSLDGRWGGIISGDRISIDVRSCACGHQGPTIGPEIVRFSDLASGDKITCAGTIDAYVRGVA</sequence>
<evidence type="ECO:0000313" key="2">
    <source>
        <dbReference type="Proteomes" id="UP000002484"/>
    </source>
</evidence>